<dbReference type="PIRSF" id="PIRSF003092">
    <property type="entry name" value="MinD"/>
    <property type="match status" value="1"/>
</dbReference>
<dbReference type="GO" id="GO:0005524">
    <property type="term" value="F:ATP binding"/>
    <property type="evidence" value="ECO:0007669"/>
    <property type="project" value="UniProtKB-KW"/>
</dbReference>
<comment type="caution">
    <text evidence="12">The sequence shown here is derived from an EMBL/GenBank/DDBJ whole genome shotgun (WGS) entry which is preliminary data.</text>
</comment>
<keyword evidence="7" id="KW-0131">Cell cycle</keyword>
<feature type="domain" description="CobQ/CobB/MinD/ParA nucleotide binding" evidence="11">
    <location>
        <begin position="5"/>
        <end position="217"/>
    </location>
</feature>
<dbReference type="Proteomes" id="UP000183245">
    <property type="component" value="Unassembled WGS sequence"/>
</dbReference>
<dbReference type="GO" id="GO:0016887">
    <property type="term" value="F:ATP hydrolysis activity"/>
    <property type="evidence" value="ECO:0007669"/>
    <property type="project" value="InterPro"/>
</dbReference>
<evidence type="ECO:0000256" key="1">
    <source>
        <dbReference type="ARBA" id="ARBA00010257"/>
    </source>
</evidence>
<dbReference type="Gene3D" id="3.40.50.300">
    <property type="entry name" value="P-loop containing nucleotide triphosphate hydrolases"/>
    <property type="match status" value="1"/>
</dbReference>
<dbReference type="GO" id="GO:0009898">
    <property type="term" value="C:cytoplasmic side of plasma membrane"/>
    <property type="evidence" value="ECO:0007669"/>
    <property type="project" value="TreeGrafter"/>
</dbReference>
<evidence type="ECO:0000256" key="4">
    <source>
        <dbReference type="ARBA" id="ARBA00022741"/>
    </source>
</evidence>
<dbReference type="InterPro" id="IPR002586">
    <property type="entry name" value="CobQ/CobB/MinD/ParA_Nub-bd_dom"/>
</dbReference>
<keyword evidence="6" id="KW-0717">Septation</keyword>
<dbReference type="InterPro" id="IPR010223">
    <property type="entry name" value="MinD"/>
</dbReference>
<dbReference type="PANTHER" id="PTHR43384:SF6">
    <property type="entry name" value="SEPTUM SITE-DETERMINING PROTEIN MIND HOMOLOG, CHLOROPLASTIC"/>
    <property type="match status" value="1"/>
</dbReference>
<dbReference type="GO" id="GO:0005829">
    <property type="term" value="C:cytosol"/>
    <property type="evidence" value="ECO:0007669"/>
    <property type="project" value="TreeGrafter"/>
</dbReference>
<dbReference type="EMBL" id="MNZT01000021">
    <property type="protein sequence ID" value="OIP98770.1"/>
    <property type="molecule type" value="Genomic_DNA"/>
</dbReference>
<keyword evidence="5 10" id="KW-0067">ATP-binding</keyword>
<dbReference type="InterPro" id="IPR050625">
    <property type="entry name" value="ParA/MinD_ATPase"/>
</dbReference>
<name>A0A1J5IWH8_9BACT</name>
<dbReference type="InterPro" id="IPR025501">
    <property type="entry name" value="MinD_FleN"/>
</dbReference>
<evidence type="ECO:0000256" key="5">
    <source>
        <dbReference type="ARBA" id="ARBA00022840"/>
    </source>
</evidence>
<evidence type="ECO:0000256" key="2">
    <source>
        <dbReference type="ARBA" id="ARBA00016887"/>
    </source>
</evidence>
<accession>A0A1J5IWH8</accession>
<evidence type="ECO:0000313" key="12">
    <source>
        <dbReference type="EMBL" id="OIP98770.1"/>
    </source>
</evidence>
<dbReference type="GO" id="GO:0051782">
    <property type="term" value="P:negative regulation of cell division"/>
    <property type="evidence" value="ECO:0007669"/>
    <property type="project" value="TreeGrafter"/>
</dbReference>
<protein>
    <recommendedName>
        <fullName evidence="2">Septum site-determining protein MinD</fullName>
    </recommendedName>
    <alternativeName>
        <fullName evidence="9">Cell division inhibitor MinD</fullName>
    </alternativeName>
</protein>
<evidence type="ECO:0000256" key="10">
    <source>
        <dbReference type="PIRSR" id="PIRSR003092-1"/>
    </source>
</evidence>
<organism evidence="12 13">
    <name type="scientific">Candidatus Wirthbacteria bacterium CG2_30_54_11</name>
    <dbReference type="NCBI Taxonomy" id="1817892"/>
    <lineage>
        <taxon>Bacteria</taxon>
        <taxon>Candidatus Wirthbacteria</taxon>
    </lineage>
</organism>
<dbReference type="InterPro" id="IPR027417">
    <property type="entry name" value="P-loop_NTPase"/>
</dbReference>
<evidence type="ECO:0000313" key="13">
    <source>
        <dbReference type="Proteomes" id="UP000183245"/>
    </source>
</evidence>
<dbReference type="PANTHER" id="PTHR43384">
    <property type="entry name" value="SEPTUM SITE-DETERMINING PROTEIN MIND HOMOLOG, CHLOROPLASTIC-RELATED"/>
    <property type="match status" value="1"/>
</dbReference>
<gene>
    <name evidence="12" type="ORF">AUK40_01090</name>
</gene>
<keyword evidence="4 10" id="KW-0547">Nucleotide-binding</keyword>
<dbReference type="SUPFAM" id="SSF52540">
    <property type="entry name" value="P-loop containing nucleoside triphosphate hydrolases"/>
    <property type="match status" value="1"/>
</dbReference>
<evidence type="ECO:0000256" key="3">
    <source>
        <dbReference type="ARBA" id="ARBA00022618"/>
    </source>
</evidence>
<reference evidence="12 13" key="1">
    <citation type="journal article" date="2016" name="Environ. Microbiol.">
        <title>Genomic resolution of a cold subsurface aquifer community provides metabolic insights for novel microbes adapted to high CO concentrations.</title>
        <authorList>
            <person name="Probst A.J."/>
            <person name="Castelle C.J."/>
            <person name="Singh A."/>
            <person name="Brown C.T."/>
            <person name="Anantharaman K."/>
            <person name="Sharon I."/>
            <person name="Hug L.A."/>
            <person name="Burstein D."/>
            <person name="Emerson J.B."/>
            <person name="Thomas B.C."/>
            <person name="Banfield J.F."/>
        </authorList>
    </citation>
    <scope>NUCLEOTIDE SEQUENCE [LARGE SCALE GENOMIC DNA]</scope>
    <source>
        <strain evidence="12">CG2_30_54_11</strain>
    </source>
</reference>
<keyword evidence="3" id="KW-0132">Cell division</keyword>
<dbReference type="NCBIfam" id="TIGR01968">
    <property type="entry name" value="minD_bact"/>
    <property type="match status" value="1"/>
</dbReference>
<evidence type="ECO:0000256" key="6">
    <source>
        <dbReference type="ARBA" id="ARBA00023210"/>
    </source>
</evidence>
<evidence type="ECO:0000256" key="7">
    <source>
        <dbReference type="ARBA" id="ARBA00023306"/>
    </source>
</evidence>
<dbReference type="GO" id="GO:0000917">
    <property type="term" value="P:division septum assembly"/>
    <property type="evidence" value="ECO:0007669"/>
    <property type="project" value="UniProtKB-KW"/>
</dbReference>
<dbReference type="STRING" id="1817892.AUK40_01090"/>
<comment type="similarity">
    <text evidence="1">Belongs to the ParA family. MinD subfamily.</text>
</comment>
<proteinExistence type="inferred from homology"/>
<evidence type="ECO:0000259" key="11">
    <source>
        <dbReference type="Pfam" id="PF01656"/>
    </source>
</evidence>
<evidence type="ECO:0000256" key="9">
    <source>
        <dbReference type="ARBA" id="ARBA00032845"/>
    </source>
</evidence>
<sequence length="270" mass="29157">MGKVLVITSGKGGVGKTTTTANLGSALALLGNKVAVVDADIGLRNLDVIMGLENRIVYDVVDVIEGTCKLKQALIRDKSFDNLFLLPAAQTRDKNAVTPAQMKEICKDLEEKYDYVLVDSPAGIEQGFRNAIAGAHHAIIVTTPEVSAVRDADRIIGLVEAAELDTPMLIINRIRPAMVEKGDMMSVEDVLDILAINLLGIIPDDEKVITTSNRGDPAVLDKKSGAGQAYQNIALRIMGEEVPLMNLKKKPKGLKGIWHGVKKTLKKRVI</sequence>
<dbReference type="AlphaFoldDB" id="A0A1J5IWH8"/>
<comment type="function">
    <text evidence="8">ATPase required for the correct placement of the division site. Cell division inhibitors MinC and MinD act in concert to form an inhibitor capable of blocking formation of the polar Z ring septums. Rapidly oscillates between the poles of the cell to destabilize FtsZ filaments that have formed before they mature into polar Z rings.</text>
</comment>
<dbReference type="Pfam" id="PF01656">
    <property type="entry name" value="CbiA"/>
    <property type="match status" value="1"/>
</dbReference>
<feature type="binding site" evidence="10">
    <location>
        <begin position="11"/>
        <end position="18"/>
    </location>
    <ligand>
        <name>ATP</name>
        <dbReference type="ChEBI" id="CHEBI:30616"/>
    </ligand>
</feature>
<dbReference type="FunFam" id="3.40.50.300:FF:000068">
    <property type="entry name" value="Site-determining protein"/>
    <property type="match status" value="1"/>
</dbReference>
<dbReference type="CDD" id="cd02036">
    <property type="entry name" value="MinD"/>
    <property type="match status" value="1"/>
</dbReference>
<evidence type="ECO:0000256" key="8">
    <source>
        <dbReference type="ARBA" id="ARBA00025436"/>
    </source>
</evidence>